<sequence length="80" mass="8546">MAVPTPAASDPVGPSSQVEMESVVVKEIRPRCRQCGRDCTGPYGLGWTRARSHAGEWWLCATCTRAAVGAIETGLDDRLG</sequence>
<accession>A0A7R7HY59</accession>
<evidence type="ECO:0000313" key="1">
    <source>
        <dbReference type="EMBL" id="BCJ36967.1"/>
    </source>
</evidence>
<proteinExistence type="predicted"/>
<dbReference type="Proteomes" id="UP000611640">
    <property type="component" value="Chromosome"/>
</dbReference>
<dbReference type="KEGG" id="atl:Athai_44700"/>
<organism evidence="1 2">
    <name type="scientific">Actinocatenispora thailandica</name>
    <dbReference type="NCBI Taxonomy" id="227318"/>
    <lineage>
        <taxon>Bacteria</taxon>
        <taxon>Bacillati</taxon>
        <taxon>Actinomycetota</taxon>
        <taxon>Actinomycetes</taxon>
        <taxon>Micromonosporales</taxon>
        <taxon>Micromonosporaceae</taxon>
        <taxon>Actinocatenispora</taxon>
    </lineage>
</organism>
<protein>
    <submittedName>
        <fullName evidence="1">Uncharacterized protein</fullName>
    </submittedName>
</protein>
<dbReference type="AlphaFoldDB" id="A0A7R7HY59"/>
<dbReference type="EMBL" id="AP023355">
    <property type="protein sequence ID" value="BCJ36967.1"/>
    <property type="molecule type" value="Genomic_DNA"/>
</dbReference>
<evidence type="ECO:0000313" key="2">
    <source>
        <dbReference type="Proteomes" id="UP000611640"/>
    </source>
</evidence>
<keyword evidence="2" id="KW-1185">Reference proteome</keyword>
<gene>
    <name evidence="1" type="ORF">Athai_44700</name>
</gene>
<reference evidence="1 2" key="1">
    <citation type="submission" date="2020-08" db="EMBL/GenBank/DDBJ databases">
        <title>Whole genome shotgun sequence of Actinocatenispora thailandica NBRC 105041.</title>
        <authorList>
            <person name="Komaki H."/>
            <person name="Tamura T."/>
        </authorList>
    </citation>
    <scope>NUCLEOTIDE SEQUENCE [LARGE SCALE GENOMIC DNA]</scope>
    <source>
        <strain evidence="1 2">NBRC 105041</strain>
    </source>
</reference>
<name>A0A7R7HY59_9ACTN</name>